<dbReference type="OrthoDB" id="2399206at2759"/>
<protein>
    <submittedName>
        <fullName evidence="2">Uncharacterized protein</fullName>
    </submittedName>
</protein>
<reference evidence="2 3" key="1">
    <citation type="journal article" date="2019" name="Environ. Microbiol.">
        <title>At the nexus of three kingdoms: the genome of the mycorrhizal fungus Gigaspora margarita provides insights into plant, endobacterial and fungal interactions.</title>
        <authorList>
            <person name="Venice F."/>
            <person name="Ghignone S."/>
            <person name="Salvioli di Fossalunga A."/>
            <person name="Amselem J."/>
            <person name="Novero M."/>
            <person name="Xianan X."/>
            <person name="Sedzielewska Toro K."/>
            <person name="Morin E."/>
            <person name="Lipzen A."/>
            <person name="Grigoriev I.V."/>
            <person name="Henrissat B."/>
            <person name="Martin F.M."/>
            <person name="Bonfante P."/>
        </authorList>
    </citation>
    <scope>NUCLEOTIDE SEQUENCE [LARGE SCALE GENOMIC DNA]</scope>
    <source>
        <strain evidence="2 3">BEG34</strain>
    </source>
</reference>
<evidence type="ECO:0000256" key="1">
    <source>
        <dbReference type="SAM" id="MobiDB-lite"/>
    </source>
</evidence>
<evidence type="ECO:0000313" key="2">
    <source>
        <dbReference type="EMBL" id="KAF0405436.1"/>
    </source>
</evidence>
<keyword evidence="3" id="KW-1185">Reference proteome</keyword>
<feature type="compositionally biased region" description="Basic residues" evidence="1">
    <location>
        <begin position="20"/>
        <end position="54"/>
    </location>
</feature>
<comment type="caution">
    <text evidence="2">The sequence shown here is derived from an EMBL/GenBank/DDBJ whole genome shotgun (WGS) entry which is preliminary data.</text>
</comment>
<feature type="compositionally biased region" description="Low complexity" evidence="1">
    <location>
        <begin position="60"/>
        <end position="104"/>
    </location>
</feature>
<proteinExistence type="predicted"/>
<feature type="compositionally biased region" description="Basic residues" evidence="1">
    <location>
        <begin position="126"/>
        <end position="145"/>
    </location>
</feature>
<dbReference type="AlphaFoldDB" id="A0A8H3X2Q5"/>
<dbReference type="Proteomes" id="UP000439903">
    <property type="component" value="Unassembled WGS sequence"/>
</dbReference>
<feature type="region of interest" description="Disordered" evidence="1">
    <location>
        <begin position="17"/>
        <end position="160"/>
    </location>
</feature>
<sequence length="299" mass="33803">MRRQLEDLYINQTKIEKAIKKNSSKPKSSCRKTKSKSKSKTQKKKSSGRTKRVNAHIILDESSSDSSENSMTSSENELETNTLACSWNESGSSSSETSESSNSESDSEEYEVNATKKKITYSDTKRSKKHKSAKPRSLLRNKTSSKKSSASSDKKSSKDTRLLKIPTNNITLNAFFAILRSMVDSFTRTQPKEVSINGYNMINAEFIALKDPVLNHFTSNFSDKEREKFWHEITMVFSHILQPISDLIRIASQQANTLSQKAPEEMQSQAEISWPNPIEINFIRKIIPNDVATITCQIT</sequence>
<organism evidence="2 3">
    <name type="scientific">Gigaspora margarita</name>
    <dbReference type="NCBI Taxonomy" id="4874"/>
    <lineage>
        <taxon>Eukaryota</taxon>
        <taxon>Fungi</taxon>
        <taxon>Fungi incertae sedis</taxon>
        <taxon>Mucoromycota</taxon>
        <taxon>Glomeromycotina</taxon>
        <taxon>Glomeromycetes</taxon>
        <taxon>Diversisporales</taxon>
        <taxon>Gigasporaceae</taxon>
        <taxon>Gigaspora</taxon>
    </lineage>
</organism>
<feature type="non-terminal residue" evidence="2">
    <location>
        <position position="299"/>
    </location>
</feature>
<accession>A0A8H3X2Q5</accession>
<evidence type="ECO:0000313" key="3">
    <source>
        <dbReference type="Proteomes" id="UP000439903"/>
    </source>
</evidence>
<dbReference type="EMBL" id="WTPW01001953">
    <property type="protein sequence ID" value="KAF0405436.1"/>
    <property type="molecule type" value="Genomic_DNA"/>
</dbReference>
<name>A0A8H3X2Q5_GIGMA</name>
<gene>
    <name evidence="2" type="ORF">F8M41_008969</name>
</gene>